<evidence type="ECO:0000256" key="6">
    <source>
        <dbReference type="ARBA" id="ARBA00023235"/>
    </source>
</evidence>
<dbReference type="GO" id="GO:0051156">
    <property type="term" value="P:glucose 6-phosphate metabolic process"/>
    <property type="evidence" value="ECO:0007669"/>
    <property type="project" value="TreeGrafter"/>
</dbReference>
<dbReference type="Gene3D" id="3.40.50.10490">
    <property type="entry name" value="Glucose-6-phosphate isomerase like protein, domain 1"/>
    <property type="match status" value="2"/>
</dbReference>
<evidence type="ECO:0000256" key="5">
    <source>
        <dbReference type="ARBA" id="ARBA00023152"/>
    </source>
</evidence>
<comment type="caution">
    <text evidence="8">Lacks conserved residue(s) required for the propagation of feature annotation.</text>
</comment>
<dbReference type="GO" id="GO:0097367">
    <property type="term" value="F:carbohydrate derivative binding"/>
    <property type="evidence" value="ECO:0007669"/>
    <property type="project" value="InterPro"/>
</dbReference>
<dbReference type="STRING" id="392015.SAMN05421543_103102"/>
<dbReference type="AlphaFoldDB" id="A0A1I7GWH3"/>
<dbReference type="InterPro" id="IPR046348">
    <property type="entry name" value="SIS_dom_sf"/>
</dbReference>
<dbReference type="PROSITE" id="PS00174">
    <property type="entry name" value="P_GLUCOSE_ISOMERASE_2"/>
    <property type="match status" value="1"/>
</dbReference>
<dbReference type="EMBL" id="FPBV01000003">
    <property type="protein sequence ID" value="SFU52781.1"/>
    <property type="molecule type" value="Genomic_DNA"/>
</dbReference>
<gene>
    <name evidence="8" type="primary">pgi</name>
    <name evidence="10" type="ORF">SAMN05421543_103102</name>
</gene>
<dbReference type="UniPathway" id="UPA00109">
    <property type="reaction ID" value="UER00181"/>
</dbReference>
<dbReference type="Proteomes" id="UP000183508">
    <property type="component" value="Unassembled WGS sequence"/>
</dbReference>
<evidence type="ECO:0000256" key="3">
    <source>
        <dbReference type="ARBA" id="ARBA00022432"/>
    </source>
</evidence>
<dbReference type="PROSITE" id="PS00765">
    <property type="entry name" value="P_GLUCOSE_ISOMERASE_1"/>
    <property type="match status" value="1"/>
</dbReference>
<evidence type="ECO:0000313" key="10">
    <source>
        <dbReference type="EMBL" id="SFU52781.1"/>
    </source>
</evidence>
<dbReference type="CDD" id="cd05016">
    <property type="entry name" value="SIS_PGI_2"/>
    <property type="match status" value="1"/>
</dbReference>
<reference evidence="11" key="1">
    <citation type="submission" date="2016-10" db="EMBL/GenBank/DDBJ databases">
        <authorList>
            <person name="Varghese N."/>
        </authorList>
    </citation>
    <scope>NUCLEOTIDE SEQUENCE [LARGE SCALE GENOMIC DNA]</scope>
    <source>
        <strain evidence="11">DSM 17980</strain>
    </source>
</reference>
<evidence type="ECO:0000256" key="2">
    <source>
        <dbReference type="ARBA" id="ARBA00006604"/>
    </source>
</evidence>
<dbReference type="CDD" id="cd05015">
    <property type="entry name" value="SIS_PGI_1"/>
    <property type="match status" value="1"/>
</dbReference>
<keyword evidence="4 8" id="KW-0963">Cytoplasm</keyword>
<name>A0A1I7GWH3_9BACL</name>
<dbReference type="SUPFAM" id="SSF53697">
    <property type="entry name" value="SIS domain"/>
    <property type="match status" value="1"/>
</dbReference>
<dbReference type="GO" id="GO:0004347">
    <property type="term" value="F:glucose-6-phosphate isomerase activity"/>
    <property type="evidence" value="ECO:0007669"/>
    <property type="project" value="UniProtKB-UniRule"/>
</dbReference>
<dbReference type="UniPathway" id="UPA00138"/>
<accession>A0A1I7GWH3</accession>
<dbReference type="PANTHER" id="PTHR11469">
    <property type="entry name" value="GLUCOSE-6-PHOSPHATE ISOMERASE"/>
    <property type="match status" value="1"/>
</dbReference>
<evidence type="ECO:0000256" key="8">
    <source>
        <dbReference type="HAMAP-Rule" id="MF_00473"/>
    </source>
</evidence>
<evidence type="ECO:0000256" key="9">
    <source>
        <dbReference type="RuleBase" id="RU000612"/>
    </source>
</evidence>
<comment type="function">
    <text evidence="8">Catalyzes the reversible isomerization of glucose-6-phosphate to fructose-6-phosphate.</text>
</comment>
<dbReference type="NCBIfam" id="NF010697">
    <property type="entry name" value="PRK14097.1"/>
    <property type="match status" value="1"/>
</dbReference>
<feature type="active site" evidence="8">
    <location>
        <position position="423"/>
    </location>
</feature>
<comment type="similarity">
    <text evidence="2 8 9">Belongs to the GPI family.</text>
</comment>
<dbReference type="RefSeq" id="WP_074949934.1">
    <property type="nucleotide sequence ID" value="NZ_FPBV01000003.1"/>
</dbReference>
<dbReference type="Pfam" id="PF00342">
    <property type="entry name" value="PGI"/>
    <property type="match status" value="1"/>
</dbReference>
<comment type="pathway">
    <text evidence="8">Carbohydrate biosynthesis; gluconeogenesis.</text>
</comment>
<keyword evidence="11" id="KW-1185">Reference proteome</keyword>
<dbReference type="GO" id="GO:0005829">
    <property type="term" value="C:cytosol"/>
    <property type="evidence" value="ECO:0007669"/>
    <property type="project" value="TreeGrafter"/>
</dbReference>
<proteinExistence type="inferred from homology"/>
<keyword evidence="5 8" id="KW-0324">Glycolysis</keyword>
<evidence type="ECO:0000256" key="7">
    <source>
        <dbReference type="ARBA" id="ARBA00029321"/>
    </source>
</evidence>
<comment type="subcellular location">
    <subcellularLocation>
        <location evidence="8">Cytoplasm</location>
    </subcellularLocation>
</comment>
<evidence type="ECO:0000256" key="4">
    <source>
        <dbReference type="ARBA" id="ARBA00022490"/>
    </source>
</evidence>
<evidence type="ECO:0000256" key="1">
    <source>
        <dbReference type="ARBA" id="ARBA00004926"/>
    </source>
</evidence>
<dbReference type="FunFam" id="3.40.50.10490:FF:000015">
    <property type="entry name" value="Glucose-6-phosphate isomerase"/>
    <property type="match status" value="1"/>
</dbReference>
<dbReference type="InterPro" id="IPR018189">
    <property type="entry name" value="Phosphoglucose_isomerase_CS"/>
</dbReference>
<protein>
    <recommendedName>
        <fullName evidence="8">Glucose-6-phosphate isomerase</fullName>
        <shortName evidence="8">GPI</shortName>
        <ecNumber evidence="8">5.3.1.9</ecNumber>
    </recommendedName>
    <alternativeName>
        <fullName evidence="8">Phosphoglucose isomerase</fullName>
        <shortName evidence="8">PGI</shortName>
    </alternativeName>
    <alternativeName>
        <fullName evidence="8">Phosphohexose isomerase</fullName>
        <shortName evidence="8">PHI</shortName>
    </alternativeName>
</protein>
<dbReference type="FunFam" id="3.40.50.10490:FF:000016">
    <property type="entry name" value="Glucose-6-phosphate isomerase"/>
    <property type="match status" value="1"/>
</dbReference>
<dbReference type="GO" id="GO:0006094">
    <property type="term" value="P:gluconeogenesis"/>
    <property type="evidence" value="ECO:0007669"/>
    <property type="project" value="UniProtKB-UniRule"/>
</dbReference>
<sequence>MVELDLRFAEGAVSESEWRQLQPFVSDIHRRLHAGDVPGADFLGWLHLPSETLRDGIEPLLTAATAIQEQADALVVVGIGGSYLGARAALEWCLPEYFNQLPRAVRGGPEVYFAGNHLSAPALADLLRVLAGKRVCINVISKSGTTTEPAVAFRVLRAWLEEQVGPEEARRRIYVTTDRVRGALRRFAEAEGLKTFVIPDDVGGRYSVLTPVGLLPLAAAGVPVAELLEGARAAEEALATDRLDDNPAYRYAAVRNALHRKGKALEVLAFYEPALRSFAEWWKQLFGESEGKDHKGLFPASVAYTTDLHSLGQFIQEGARNLFETVITLDHPGESVSLPAVAGVEDGLAYLAGRDLSWINDQARIATQLAHADGGVPNLRIRVADRSARSLGELFYFFELACAVSGLLLGVNPFDQPGVEAYKTNMFALLGKPGYESAQAALRARLEEGVR</sequence>
<dbReference type="OrthoDB" id="140919at2"/>
<dbReference type="HAMAP" id="MF_00473">
    <property type="entry name" value="G6P_isomerase"/>
    <property type="match status" value="1"/>
</dbReference>
<keyword evidence="6 8" id="KW-0413">Isomerase</keyword>
<organism evidence="10 11">
    <name type="scientific">Alicyclobacillus macrosporangiidus</name>
    <dbReference type="NCBI Taxonomy" id="392015"/>
    <lineage>
        <taxon>Bacteria</taxon>
        <taxon>Bacillati</taxon>
        <taxon>Bacillota</taxon>
        <taxon>Bacilli</taxon>
        <taxon>Bacillales</taxon>
        <taxon>Alicyclobacillaceae</taxon>
        <taxon>Alicyclobacillus</taxon>
    </lineage>
</organism>
<dbReference type="PANTHER" id="PTHR11469:SF1">
    <property type="entry name" value="GLUCOSE-6-PHOSPHATE ISOMERASE"/>
    <property type="match status" value="1"/>
</dbReference>
<dbReference type="PRINTS" id="PR00662">
    <property type="entry name" value="G6PISOMERASE"/>
</dbReference>
<dbReference type="PROSITE" id="PS51463">
    <property type="entry name" value="P_GLUCOSE_ISOMERASE_3"/>
    <property type="match status" value="1"/>
</dbReference>
<comment type="catalytic activity">
    <reaction evidence="7 8 9">
        <text>alpha-D-glucose 6-phosphate = beta-D-fructose 6-phosphate</text>
        <dbReference type="Rhea" id="RHEA:11816"/>
        <dbReference type="ChEBI" id="CHEBI:57634"/>
        <dbReference type="ChEBI" id="CHEBI:58225"/>
        <dbReference type="EC" id="5.3.1.9"/>
    </reaction>
</comment>
<feature type="active site" description="Proton donor" evidence="8">
    <location>
        <position position="288"/>
    </location>
</feature>
<dbReference type="GO" id="GO:0048029">
    <property type="term" value="F:monosaccharide binding"/>
    <property type="evidence" value="ECO:0007669"/>
    <property type="project" value="TreeGrafter"/>
</dbReference>
<evidence type="ECO:0000313" key="11">
    <source>
        <dbReference type="Proteomes" id="UP000183508"/>
    </source>
</evidence>
<dbReference type="GO" id="GO:0006096">
    <property type="term" value="P:glycolytic process"/>
    <property type="evidence" value="ECO:0007669"/>
    <property type="project" value="UniProtKB-UniRule"/>
</dbReference>
<keyword evidence="3 8" id="KW-0312">Gluconeogenesis</keyword>
<dbReference type="eggNOG" id="COG0166">
    <property type="taxonomic scope" value="Bacteria"/>
</dbReference>
<comment type="pathway">
    <text evidence="1 8 9">Carbohydrate degradation; glycolysis; D-glyceraldehyde 3-phosphate and glycerone phosphate from D-glucose: step 2/4.</text>
</comment>
<dbReference type="EC" id="5.3.1.9" evidence="8"/>
<dbReference type="InterPro" id="IPR035482">
    <property type="entry name" value="SIS_PGI_2"/>
</dbReference>
<dbReference type="InterPro" id="IPR035476">
    <property type="entry name" value="SIS_PGI_1"/>
</dbReference>
<dbReference type="InterPro" id="IPR001672">
    <property type="entry name" value="G6P_Isomerase"/>
</dbReference>